<evidence type="ECO:0000313" key="2">
    <source>
        <dbReference type="Proteomes" id="UP000282574"/>
    </source>
</evidence>
<reference evidence="1 2" key="1">
    <citation type="journal article" date="2019" name="Genome Biol. Evol.">
        <title>Day and night: Metabolic profiles and evolutionary relationships of six axenic non-marine cyanobacteria.</title>
        <authorList>
            <person name="Will S.E."/>
            <person name="Henke P."/>
            <person name="Boedeker C."/>
            <person name="Huang S."/>
            <person name="Brinkmann H."/>
            <person name="Rohde M."/>
            <person name="Jarek M."/>
            <person name="Friedl T."/>
            <person name="Seufert S."/>
            <person name="Schumacher M."/>
            <person name="Overmann J."/>
            <person name="Neumann-Schaal M."/>
            <person name="Petersen J."/>
        </authorList>
    </citation>
    <scope>NUCLEOTIDE SEQUENCE [LARGE SCALE GENOMIC DNA]</scope>
    <source>
        <strain evidence="1 2">SAG 39.79</strain>
    </source>
</reference>
<accession>A0AB37UAC0</accession>
<comment type="caution">
    <text evidence="1">The sequence shown here is derived from an EMBL/GenBank/DDBJ whole genome shotgun (WGS) entry which is preliminary data.</text>
</comment>
<dbReference type="EMBL" id="RSCK01000120">
    <property type="protein sequence ID" value="RUT01709.1"/>
    <property type="molecule type" value="Genomic_DNA"/>
</dbReference>
<proteinExistence type="predicted"/>
<sequence length="94" mass="10232">MKPRTIFGLLTLAIGLLGGAFTHRAIAQSIPSQQPSPILITTAYTDLTLPTLRQGDRGRNVQLLQRILQDNSHQRPDFGLWTAALVTALASLVN</sequence>
<dbReference type="AlphaFoldDB" id="A0AB37UAC0"/>
<evidence type="ECO:0000313" key="1">
    <source>
        <dbReference type="EMBL" id="RUT01709.1"/>
    </source>
</evidence>
<dbReference type="RefSeq" id="WP_199755934.1">
    <property type="nucleotide sequence ID" value="NZ_JAVKZF010000004.1"/>
</dbReference>
<organism evidence="1 2">
    <name type="scientific">Chroococcidiopsis cubana SAG 39.79</name>
    <dbReference type="NCBI Taxonomy" id="388085"/>
    <lineage>
        <taxon>Bacteria</taxon>
        <taxon>Bacillati</taxon>
        <taxon>Cyanobacteriota</taxon>
        <taxon>Cyanophyceae</taxon>
        <taxon>Chroococcidiopsidales</taxon>
        <taxon>Chroococcidiopsidaceae</taxon>
        <taxon>Chroococcidiopsis</taxon>
    </lineage>
</organism>
<dbReference type="Proteomes" id="UP000282574">
    <property type="component" value="Unassembled WGS sequence"/>
</dbReference>
<protein>
    <submittedName>
        <fullName evidence="1">Uncharacterized protein</fullName>
    </submittedName>
</protein>
<gene>
    <name evidence="1" type="ORF">DSM107010_64540</name>
</gene>
<name>A0AB37UAC0_9CYAN</name>
<keyword evidence="2" id="KW-1185">Reference proteome</keyword>